<dbReference type="InterPro" id="IPR011335">
    <property type="entry name" value="Restrct_endonuc-II-like"/>
</dbReference>
<dbReference type="NCBIfam" id="TIGR00252">
    <property type="entry name" value="YraN family protein"/>
    <property type="match status" value="1"/>
</dbReference>
<dbReference type="AlphaFoldDB" id="W0FK23"/>
<sequence>MKNTYQTGLQGEQTAARWLEENRSMRLLESRYRNKAGEIDLIMLDRDTVVFVEVKTRLSAQAGTGLLAVDRRKQQRITRAAVLYLISKGWQNKAARFDIAEVTNDGVLYVPNAFQPGGMFYR</sequence>
<evidence type="ECO:0000256" key="1">
    <source>
        <dbReference type="ARBA" id="ARBA00006738"/>
    </source>
</evidence>
<dbReference type="CDD" id="cd20736">
    <property type="entry name" value="PoNe_Nuclease"/>
    <property type="match status" value="1"/>
</dbReference>
<dbReference type="SUPFAM" id="SSF52980">
    <property type="entry name" value="Restriction endonuclease-like"/>
    <property type="match status" value="1"/>
</dbReference>
<name>W0FK23_9BACT</name>
<organism evidence="3">
    <name type="scientific">uncultured bacterium Contig90</name>
    <dbReference type="NCBI Taxonomy" id="1393628"/>
    <lineage>
        <taxon>Bacteria</taxon>
        <taxon>environmental samples</taxon>
    </lineage>
</organism>
<evidence type="ECO:0000313" key="3">
    <source>
        <dbReference type="EMBL" id="AHF25228.1"/>
    </source>
</evidence>
<dbReference type="PANTHER" id="PTHR34039:SF1">
    <property type="entry name" value="UPF0102 PROTEIN YRAN"/>
    <property type="match status" value="1"/>
</dbReference>
<protein>
    <recommendedName>
        <fullName evidence="2">UPF0102 protein</fullName>
    </recommendedName>
</protein>
<dbReference type="Pfam" id="PF02021">
    <property type="entry name" value="UPF0102"/>
    <property type="match status" value="1"/>
</dbReference>
<keyword evidence="3" id="KW-0378">Hydrolase</keyword>
<comment type="similarity">
    <text evidence="1 2">Belongs to the UPF0102 family.</text>
</comment>
<dbReference type="NCBIfam" id="NF009150">
    <property type="entry name" value="PRK12497.1-3"/>
    <property type="match status" value="1"/>
</dbReference>
<reference evidence="3" key="1">
    <citation type="journal article" date="2013" name="PLoS ONE">
        <title>Metagenomic insights into the carbohydrate-active enzymes carried by the microorganisms adhering to solid digesta in the rumen of cows.</title>
        <authorList>
            <person name="Wang L."/>
            <person name="Hatem A."/>
            <person name="Catalyurek U.V."/>
            <person name="Morrison M."/>
            <person name="Yu Z."/>
        </authorList>
    </citation>
    <scope>NUCLEOTIDE SEQUENCE</scope>
</reference>
<keyword evidence="3" id="KW-0540">Nuclease</keyword>
<proteinExistence type="inferred from homology"/>
<accession>W0FK23</accession>
<dbReference type="InterPro" id="IPR003509">
    <property type="entry name" value="UPF0102_YraN-like"/>
</dbReference>
<dbReference type="HAMAP" id="MF_00048">
    <property type="entry name" value="UPF0102"/>
    <property type="match status" value="1"/>
</dbReference>
<keyword evidence="3" id="KW-0255">Endonuclease</keyword>
<dbReference type="Gene3D" id="3.40.1350.10">
    <property type="match status" value="1"/>
</dbReference>
<evidence type="ECO:0000256" key="2">
    <source>
        <dbReference type="HAMAP-Rule" id="MF_00048"/>
    </source>
</evidence>
<dbReference type="InterPro" id="IPR011856">
    <property type="entry name" value="tRNA_endonuc-like_dom_sf"/>
</dbReference>
<dbReference type="PANTHER" id="PTHR34039">
    <property type="entry name" value="UPF0102 PROTEIN YRAN"/>
    <property type="match status" value="1"/>
</dbReference>
<dbReference type="EMBL" id="KC246825">
    <property type="protein sequence ID" value="AHF25228.1"/>
    <property type="molecule type" value="Genomic_DNA"/>
</dbReference>
<dbReference type="GO" id="GO:0004519">
    <property type="term" value="F:endonuclease activity"/>
    <property type="evidence" value="ECO:0007669"/>
    <property type="project" value="UniProtKB-KW"/>
</dbReference>
<dbReference type="GO" id="GO:0003676">
    <property type="term" value="F:nucleic acid binding"/>
    <property type="evidence" value="ECO:0007669"/>
    <property type="project" value="InterPro"/>
</dbReference>